<evidence type="ECO:0000313" key="3">
    <source>
        <dbReference type="Proteomes" id="UP000886780"/>
    </source>
</evidence>
<dbReference type="SUPFAM" id="SSF52317">
    <property type="entry name" value="Class I glutamine amidotransferase-like"/>
    <property type="match status" value="1"/>
</dbReference>
<reference evidence="2" key="2">
    <citation type="submission" date="2021-04" db="EMBL/GenBank/DDBJ databases">
        <authorList>
            <person name="Gilroy R."/>
        </authorList>
    </citation>
    <scope>NUCLEOTIDE SEQUENCE</scope>
    <source>
        <strain evidence="2">ChiGjej4B4-12881</strain>
    </source>
</reference>
<dbReference type="InterPro" id="IPR029062">
    <property type="entry name" value="Class_I_gatase-like"/>
</dbReference>
<gene>
    <name evidence="2" type="ORF">IAA28_03560</name>
</gene>
<evidence type="ECO:0000313" key="2">
    <source>
        <dbReference type="EMBL" id="HIX51870.1"/>
    </source>
</evidence>
<keyword evidence="1" id="KW-0812">Transmembrane</keyword>
<feature type="transmembrane region" description="Helical" evidence="1">
    <location>
        <begin position="391"/>
        <end position="413"/>
    </location>
</feature>
<sequence length="832" mass="91101">MSSREREGFGLAGLALALSFLTLIPGEIFPGTGLLETFAAESIASPGSMAGADLPGGDLTLSVYCGYGGNARAGRHAPMAIRIENEREEEFSGVLRVTTMEADDEIYSYEYPVTVAGGGSLEKDIYVPLGAGSDQVFVSVENKNGREMNRKRLKIESSRETAELFVGLLSDRPERLSWLDGAGVNFGALETRAFPISTEEFPEQEIGLDMLDVLVVDDYRLRDLTEEQTHSIMDWVEDGGVMILGTGNRVDDTLGRFAPELLDESYDSPQMMEFCPSGDGYAGEIPGETLEAPCVRVSLHGGTVLTSDGGFPLLSAAMREQGIVAVTAYSLGDIESYGRSETGFVDGLFTDILGEDRISRLSSYAYGNSGEEYWAVQGAINTGNVEKLPRVGLYLAVTAAYIGLASPGLYMFLKKRELRGYYGICVSVSAVIFTAVLYGMGAKTRFHGTFVTYATVEDVTGDVVTETSYVNLRHPYSGSYEVSVDPSFEVAPVTRDMYFYGEEPRRFTGEEGEQVSVLYGQDATAISVRDGAAFDSRYFRLTRQEEGENGGGLTGTVRYYDGQVSGSLTNQLEYDLEGVAVILYGRLTPVGDMKAGETVELGELEGYNCPVNDPYAVASFLTGLSQYEQADITDAAYMEAVERSNLLSFYMQNSLQGYRSQATVVAFRAENAPEELSWMDRYDSFGLTMLTSTLDVDASEGRMRYRSGLLKRAQLVQGSYDSLGNQVYSQDPVTVEYSLGGDLEVSRVEFCPVSDVFAGDEETGRRIFEGDMYIYNHVTGSFDRMEDMVLEGQEIMYYLSPQNEMTVRFVGDGDAGYSWAVLPMPMVTGREI</sequence>
<dbReference type="EMBL" id="DXEU01000062">
    <property type="protein sequence ID" value="HIX51870.1"/>
    <property type="molecule type" value="Genomic_DNA"/>
</dbReference>
<comment type="caution">
    <text evidence="2">The sequence shown here is derived from an EMBL/GenBank/DDBJ whole genome shotgun (WGS) entry which is preliminary data.</text>
</comment>
<evidence type="ECO:0000256" key="1">
    <source>
        <dbReference type="SAM" id="Phobius"/>
    </source>
</evidence>
<dbReference type="Proteomes" id="UP000886780">
    <property type="component" value="Unassembled WGS sequence"/>
</dbReference>
<protein>
    <submittedName>
        <fullName evidence="2">Uncharacterized protein</fullName>
    </submittedName>
</protein>
<keyword evidence="1" id="KW-1133">Transmembrane helix</keyword>
<proteinExistence type="predicted"/>
<keyword evidence="1" id="KW-0472">Membrane</keyword>
<accession>A0A9D1W3Z3</accession>
<feature type="transmembrane region" description="Helical" evidence="1">
    <location>
        <begin position="420"/>
        <end position="440"/>
    </location>
</feature>
<dbReference type="AlphaFoldDB" id="A0A9D1W3Z3"/>
<reference evidence="2" key="1">
    <citation type="journal article" date="2021" name="PeerJ">
        <title>Extensive microbial diversity within the chicken gut microbiome revealed by metagenomics and culture.</title>
        <authorList>
            <person name="Gilroy R."/>
            <person name="Ravi A."/>
            <person name="Getino M."/>
            <person name="Pursley I."/>
            <person name="Horton D.L."/>
            <person name="Alikhan N.F."/>
            <person name="Baker D."/>
            <person name="Gharbi K."/>
            <person name="Hall N."/>
            <person name="Watson M."/>
            <person name="Adriaenssens E.M."/>
            <person name="Foster-Nyarko E."/>
            <person name="Jarju S."/>
            <person name="Secka A."/>
            <person name="Antonio M."/>
            <person name="Oren A."/>
            <person name="Chaudhuri R.R."/>
            <person name="La Ragione R."/>
            <person name="Hildebrand F."/>
            <person name="Pallen M.J."/>
        </authorList>
    </citation>
    <scope>NUCLEOTIDE SEQUENCE</scope>
    <source>
        <strain evidence="2">ChiGjej4B4-12881</strain>
    </source>
</reference>
<organism evidence="2 3">
    <name type="scientific">Candidatus Lachnoclostridium stercoripullorum</name>
    <dbReference type="NCBI Taxonomy" id="2838635"/>
    <lineage>
        <taxon>Bacteria</taxon>
        <taxon>Bacillati</taxon>
        <taxon>Bacillota</taxon>
        <taxon>Clostridia</taxon>
        <taxon>Lachnospirales</taxon>
        <taxon>Lachnospiraceae</taxon>
    </lineage>
</organism>
<name>A0A9D1W3Z3_9FIRM</name>